<name>A0A1I4NS90_9BACI</name>
<keyword evidence="1" id="KW-0812">Transmembrane</keyword>
<gene>
    <name evidence="2" type="ORF">SAMN04487943_109118</name>
</gene>
<feature type="transmembrane region" description="Helical" evidence="1">
    <location>
        <begin position="9"/>
        <end position="27"/>
    </location>
</feature>
<dbReference type="AlphaFoldDB" id="A0A1I4NS90"/>
<keyword evidence="3" id="KW-1185">Reference proteome</keyword>
<evidence type="ECO:0000256" key="1">
    <source>
        <dbReference type="SAM" id="Phobius"/>
    </source>
</evidence>
<sequence length="57" mass="6757">MRQKKFPEVVIVGLVAGLIAVILSYLVENRFLFAVLIFFEILLLPKLFTFFFRKYNM</sequence>
<feature type="transmembrane region" description="Helical" evidence="1">
    <location>
        <begin position="33"/>
        <end position="52"/>
    </location>
</feature>
<accession>A0A1I4NS90</accession>
<protein>
    <submittedName>
        <fullName evidence="2">Uncharacterized protein</fullName>
    </submittedName>
</protein>
<organism evidence="2 3">
    <name type="scientific">Gracilibacillus orientalis</name>
    <dbReference type="NCBI Taxonomy" id="334253"/>
    <lineage>
        <taxon>Bacteria</taxon>
        <taxon>Bacillati</taxon>
        <taxon>Bacillota</taxon>
        <taxon>Bacilli</taxon>
        <taxon>Bacillales</taxon>
        <taxon>Bacillaceae</taxon>
        <taxon>Gracilibacillus</taxon>
    </lineage>
</organism>
<reference evidence="3" key="1">
    <citation type="submission" date="2016-10" db="EMBL/GenBank/DDBJ databases">
        <authorList>
            <person name="Varghese N."/>
            <person name="Submissions S."/>
        </authorList>
    </citation>
    <scope>NUCLEOTIDE SEQUENCE [LARGE SCALE GENOMIC DNA]</scope>
    <source>
        <strain evidence="3">CGMCC 1.4250</strain>
    </source>
</reference>
<keyword evidence="1" id="KW-0472">Membrane</keyword>
<evidence type="ECO:0000313" key="2">
    <source>
        <dbReference type="EMBL" id="SFM18394.1"/>
    </source>
</evidence>
<dbReference type="EMBL" id="FOTR01000009">
    <property type="protein sequence ID" value="SFM18394.1"/>
    <property type="molecule type" value="Genomic_DNA"/>
</dbReference>
<proteinExistence type="predicted"/>
<keyword evidence="1" id="KW-1133">Transmembrane helix</keyword>
<evidence type="ECO:0000313" key="3">
    <source>
        <dbReference type="Proteomes" id="UP000198565"/>
    </source>
</evidence>
<dbReference type="RefSeq" id="WP_175495463.1">
    <property type="nucleotide sequence ID" value="NZ_FOTR01000009.1"/>
</dbReference>
<dbReference type="Proteomes" id="UP000198565">
    <property type="component" value="Unassembled WGS sequence"/>
</dbReference>